<gene>
    <name evidence="2" type="ORF">M413DRAFT_103107</name>
</gene>
<sequence>MDFFCIPLICGCSTKISPEGDQTPRICPRCHNAAVSSAKSKEFFEFCFVPLIPMSSKHVWLCSICRWEVPLQQGWEPQSVANLPMQPGGYYPQQPQPGWQPNQPQHYQGQYQGQHY</sequence>
<keyword evidence="3" id="KW-1185">Reference proteome</keyword>
<reference evidence="2 3" key="1">
    <citation type="submission" date="2014-04" db="EMBL/GenBank/DDBJ databases">
        <authorList>
            <consortium name="DOE Joint Genome Institute"/>
            <person name="Kuo A."/>
            <person name="Gay G."/>
            <person name="Dore J."/>
            <person name="Kohler A."/>
            <person name="Nagy L.G."/>
            <person name="Floudas D."/>
            <person name="Copeland A."/>
            <person name="Barry K.W."/>
            <person name="Cichocki N."/>
            <person name="Veneault-Fourrey C."/>
            <person name="LaButti K."/>
            <person name="Lindquist E.A."/>
            <person name="Lipzen A."/>
            <person name="Lundell T."/>
            <person name="Morin E."/>
            <person name="Murat C."/>
            <person name="Sun H."/>
            <person name="Tunlid A."/>
            <person name="Henrissat B."/>
            <person name="Grigoriev I.V."/>
            <person name="Hibbett D.S."/>
            <person name="Martin F."/>
            <person name="Nordberg H.P."/>
            <person name="Cantor M.N."/>
            <person name="Hua S.X."/>
        </authorList>
    </citation>
    <scope>NUCLEOTIDE SEQUENCE [LARGE SCALE GENOMIC DNA]</scope>
    <source>
        <strain evidence="3">h7</strain>
    </source>
</reference>
<dbReference type="OrthoDB" id="5545479at2759"/>
<evidence type="ECO:0000313" key="3">
    <source>
        <dbReference type="Proteomes" id="UP000053424"/>
    </source>
</evidence>
<evidence type="ECO:0000313" key="2">
    <source>
        <dbReference type="EMBL" id="KIM49278.1"/>
    </source>
</evidence>
<dbReference type="EMBL" id="KN831768">
    <property type="protein sequence ID" value="KIM49278.1"/>
    <property type="molecule type" value="Genomic_DNA"/>
</dbReference>
<protein>
    <recommendedName>
        <fullName evidence="4">Zinc-ribbon 15 domain-containing protein</fullName>
    </recommendedName>
</protein>
<dbReference type="STRING" id="686832.A0A0C2YHL7"/>
<accession>A0A0C2YHL7</accession>
<dbReference type="PANTHER" id="PTHR28139:SF1">
    <property type="entry name" value="UPF0768 PROTEIN YBL029C-A"/>
    <property type="match status" value="1"/>
</dbReference>
<evidence type="ECO:0008006" key="4">
    <source>
        <dbReference type="Google" id="ProtNLM"/>
    </source>
</evidence>
<dbReference type="HOGENOM" id="CLU_115926_2_0_1"/>
<evidence type="ECO:0000256" key="1">
    <source>
        <dbReference type="SAM" id="MobiDB-lite"/>
    </source>
</evidence>
<reference evidence="3" key="2">
    <citation type="submission" date="2015-01" db="EMBL/GenBank/DDBJ databases">
        <title>Evolutionary Origins and Diversification of the Mycorrhizal Mutualists.</title>
        <authorList>
            <consortium name="DOE Joint Genome Institute"/>
            <consortium name="Mycorrhizal Genomics Consortium"/>
            <person name="Kohler A."/>
            <person name="Kuo A."/>
            <person name="Nagy L.G."/>
            <person name="Floudas D."/>
            <person name="Copeland A."/>
            <person name="Barry K.W."/>
            <person name="Cichocki N."/>
            <person name="Veneault-Fourrey C."/>
            <person name="LaButti K."/>
            <person name="Lindquist E.A."/>
            <person name="Lipzen A."/>
            <person name="Lundell T."/>
            <person name="Morin E."/>
            <person name="Murat C."/>
            <person name="Riley R."/>
            <person name="Ohm R."/>
            <person name="Sun H."/>
            <person name="Tunlid A."/>
            <person name="Henrissat B."/>
            <person name="Grigoriev I.V."/>
            <person name="Hibbett D.S."/>
            <person name="Martin F."/>
        </authorList>
    </citation>
    <scope>NUCLEOTIDE SEQUENCE [LARGE SCALE GENOMIC DNA]</scope>
    <source>
        <strain evidence="3">h7</strain>
    </source>
</reference>
<organism evidence="2 3">
    <name type="scientific">Hebeloma cylindrosporum</name>
    <dbReference type="NCBI Taxonomy" id="76867"/>
    <lineage>
        <taxon>Eukaryota</taxon>
        <taxon>Fungi</taxon>
        <taxon>Dikarya</taxon>
        <taxon>Basidiomycota</taxon>
        <taxon>Agaricomycotina</taxon>
        <taxon>Agaricomycetes</taxon>
        <taxon>Agaricomycetidae</taxon>
        <taxon>Agaricales</taxon>
        <taxon>Agaricineae</taxon>
        <taxon>Hymenogastraceae</taxon>
        <taxon>Hebeloma</taxon>
    </lineage>
</organism>
<proteinExistence type="predicted"/>
<dbReference type="Proteomes" id="UP000053424">
    <property type="component" value="Unassembled WGS sequence"/>
</dbReference>
<name>A0A0C2YHL7_HEBCY</name>
<feature type="region of interest" description="Disordered" evidence="1">
    <location>
        <begin position="86"/>
        <end position="116"/>
    </location>
</feature>
<dbReference type="PANTHER" id="PTHR28139">
    <property type="entry name" value="UPF0768 PROTEIN YBL029C-A"/>
    <property type="match status" value="1"/>
</dbReference>
<dbReference type="AlphaFoldDB" id="A0A0C2YHL7"/>